<dbReference type="SMART" id="SM00233">
    <property type="entry name" value="PH"/>
    <property type="match status" value="1"/>
</dbReference>
<feature type="region of interest" description="Disordered" evidence="6">
    <location>
        <begin position="658"/>
        <end position="686"/>
    </location>
</feature>
<dbReference type="OrthoDB" id="5869902at2759"/>
<keyword evidence="4" id="KW-0472">Membrane</keyword>
<dbReference type="Pfam" id="PF00169">
    <property type="entry name" value="PH"/>
    <property type="match status" value="1"/>
</dbReference>
<organism evidence="8 9">
    <name type="scientific">Hemibagrus wyckioides</name>
    <dbReference type="NCBI Taxonomy" id="337641"/>
    <lineage>
        <taxon>Eukaryota</taxon>
        <taxon>Metazoa</taxon>
        <taxon>Chordata</taxon>
        <taxon>Craniata</taxon>
        <taxon>Vertebrata</taxon>
        <taxon>Euteleostomi</taxon>
        <taxon>Actinopterygii</taxon>
        <taxon>Neopterygii</taxon>
        <taxon>Teleostei</taxon>
        <taxon>Ostariophysi</taxon>
        <taxon>Siluriformes</taxon>
        <taxon>Bagridae</taxon>
        <taxon>Hemibagrus</taxon>
    </lineage>
</organism>
<dbReference type="CDD" id="cd01264">
    <property type="entry name" value="PH_MELT_VEPH1"/>
    <property type="match status" value="1"/>
</dbReference>
<dbReference type="SUPFAM" id="SSF48403">
    <property type="entry name" value="Ankyrin repeat"/>
    <property type="match status" value="1"/>
</dbReference>
<evidence type="ECO:0000256" key="2">
    <source>
        <dbReference type="ARBA" id="ARBA00010187"/>
    </source>
</evidence>
<dbReference type="Proteomes" id="UP000824219">
    <property type="component" value="Linkage Group LG04"/>
</dbReference>
<evidence type="ECO:0000313" key="9">
    <source>
        <dbReference type="Proteomes" id="UP000824219"/>
    </source>
</evidence>
<dbReference type="FunFam" id="2.30.29.30:FF:000138">
    <property type="entry name" value="Ventricular zone-expressed PH domain-containing protein-like 1"/>
    <property type="match status" value="1"/>
</dbReference>
<feature type="domain" description="PH" evidence="7">
    <location>
        <begin position="511"/>
        <end position="614"/>
    </location>
</feature>
<feature type="repeat" description="ANK" evidence="5">
    <location>
        <begin position="886"/>
        <end position="918"/>
    </location>
</feature>
<feature type="compositionally biased region" description="Acidic residues" evidence="6">
    <location>
        <begin position="231"/>
        <end position="240"/>
    </location>
</feature>
<sequence length="1126" mass="125597">MLLRVLPSIYTLEPDPIHQHIQDLVLLIPELDHMSKQHLLRLLQMISAQHPQALTSLVPSLMGHLSDASLSDALLTVLMDIAQVSPASLGPFLPALRIVGQQTPGLLGHVAKIHGAVGLTNEDQAREALQYLVSLLACMEHSVHHTVLLEIHSLTERYTSIVGGAKDIYRMSNSFSAIARLLGRRLQSDHLTPCIENKEVADPNRCDSDSRKRDEDQSLQVKIQAFEEKLEEEVAQEEAGTDSPGPQRCHSLGQVARDERRDIRFNRSKSLALHAVQSRSANPDCIQDGEADLNTEDFLIEPILCPESGPAASSAQEEHQNSSSPEEGGQTDSMDPREGDRLWKHLRDNLEKIRAFCADMVTQIPIPERCIIEDTQQGCVAKLSFSCPMKGHYCLYGKSSLSLCSGQPHLWIRIMLLALQSKTDEVLGSEDVCVQQLRRLWEKTQLKGAHSFELAMTQTAVPQKKDLDSLQIHLEEVRFFDLFGYSQEEGAWLCFMCNNPEKATVVNQDGQPLIEGMLKEKQVRWKFIKRWKTRYFTLAGNQLLFRKGKSKDELDDNTIELSKVQSVKVVAKKRRDRGLPRAFEIFTDNKTYVLKAEDEKHAEEWLQCINVAVAQAKERENREATTYLFGFYTENSSSHHDSRALRLIRDVRQHADAVRTCSRSPGQDDAEVQRSPSTRGEDGAEDGQLLLRRRSVNRVCRCVMASAGPELQWKWIELHDLVSLRAVEKKIHAGTAVRPRQWRLHGRPRHSRLDEHKLHYAAWDGRLEHVKGLVDCGVPADCTDPRGWTSIHHAAFRGHLALLRFLLHTSGIEVNTPDIFGCTPLHRSCMGGNKDATEYLLQKGASHEARSCCGQTPLHLAAAGGHLGTARTLLQHLASPDVLDSRRWTPLHWAVFGGWGDVAELLLDNGAELEGPSGVVTSPLQLAVMIGNEAAVRLLLHRGADTNLRGSNGRTALHLCSCSAEKKILQHLLAAGAKVCVRDRDQATPLHLAALSGSGAVLHLLILNGAGLEDRDSLHMTPLHYSTLKDNAEAAKLLLHYGADVDAAERLGRTPLHLAIERGHCKVLSVLLERGADPSIKTKWKETAEDLARTHKQYGSLKVLQEHRKPLVKPQPPVYTITESVW</sequence>
<evidence type="ECO:0000256" key="4">
    <source>
        <dbReference type="ARBA" id="ARBA00023136"/>
    </source>
</evidence>
<dbReference type="PANTHER" id="PTHR21630">
    <property type="entry name" value="VEPH-A/MELTED"/>
    <property type="match status" value="1"/>
</dbReference>
<accession>A0A9D3P3N9</accession>
<dbReference type="InterPro" id="IPR001849">
    <property type="entry name" value="PH_domain"/>
</dbReference>
<dbReference type="PRINTS" id="PR01415">
    <property type="entry name" value="ANKYRIN"/>
</dbReference>
<dbReference type="AlphaFoldDB" id="A0A9D3P3N9"/>
<dbReference type="EMBL" id="JAHKSW010000004">
    <property type="protein sequence ID" value="KAG7333519.1"/>
    <property type="molecule type" value="Genomic_DNA"/>
</dbReference>
<comment type="caution">
    <text evidence="8">The sequence shown here is derived from an EMBL/GenBank/DDBJ whole genome shotgun (WGS) entry which is preliminary data.</text>
</comment>
<name>A0A9D3P3N9_9TELE</name>
<keyword evidence="3" id="KW-1003">Cell membrane</keyword>
<feature type="region of interest" description="Disordered" evidence="6">
    <location>
        <begin position="309"/>
        <end position="339"/>
    </location>
</feature>
<dbReference type="Gene3D" id="2.30.29.30">
    <property type="entry name" value="Pleckstrin-homology domain (PH domain)/Phosphotyrosine-binding domain (PTB)"/>
    <property type="match status" value="1"/>
</dbReference>
<evidence type="ECO:0000256" key="1">
    <source>
        <dbReference type="ARBA" id="ARBA00004413"/>
    </source>
</evidence>
<dbReference type="SMART" id="SM00248">
    <property type="entry name" value="ANK"/>
    <property type="match status" value="10"/>
</dbReference>
<dbReference type="GO" id="GO:0005886">
    <property type="term" value="C:plasma membrane"/>
    <property type="evidence" value="ECO:0007669"/>
    <property type="project" value="UniProtKB-SubCell"/>
</dbReference>
<keyword evidence="9" id="KW-1185">Reference proteome</keyword>
<evidence type="ECO:0000256" key="5">
    <source>
        <dbReference type="PROSITE-ProRule" id="PRU00023"/>
    </source>
</evidence>
<dbReference type="GO" id="GO:0010314">
    <property type="term" value="F:phosphatidylinositol-5-phosphate binding"/>
    <property type="evidence" value="ECO:0007669"/>
    <property type="project" value="TreeGrafter"/>
</dbReference>
<dbReference type="InterPro" id="IPR002110">
    <property type="entry name" value="Ankyrin_rpt"/>
</dbReference>
<feature type="repeat" description="ANK" evidence="5">
    <location>
        <begin position="853"/>
        <end position="885"/>
    </location>
</feature>
<dbReference type="SUPFAM" id="SSF50729">
    <property type="entry name" value="PH domain-like"/>
    <property type="match status" value="1"/>
</dbReference>
<dbReference type="PROSITE" id="PS50088">
    <property type="entry name" value="ANK_REPEAT"/>
    <property type="match status" value="8"/>
</dbReference>
<comment type="similarity">
    <text evidence="2">Belongs to the MELT/VEPH family.</text>
</comment>
<dbReference type="InterPro" id="IPR011993">
    <property type="entry name" value="PH-like_dom_sf"/>
</dbReference>
<evidence type="ECO:0000259" key="7">
    <source>
        <dbReference type="PROSITE" id="PS50003"/>
    </source>
</evidence>
<evidence type="ECO:0000256" key="6">
    <source>
        <dbReference type="SAM" id="MobiDB-lite"/>
    </source>
</evidence>
<dbReference type="GO" id="GO:0009966">
    <property type="term" value="P:regulation of signal transduction"/>
    <property type="evidence" value="ECO:0007669"/>
    <property type="project" value="TreeGrafter"/>
</dbReference>
<protein>
    <recommendedName>
        <fullName evidence="7">PH domain-containing protein</fullName>
    </recommendedName>
</protein>
<dbReference type="InterPro" id="IPR036770">
    <property type="entry name" value="Ankyrin_rpt-contain_sf"/>
</dbReference>
<gene>
    <name evidence="8" type="ORF">KOW79_003654</name>
</gene>
<dbReference type="Gene3D" id="1.25.40.20">
    <property type="entry name" value="Ankyrin repeat-containing domain"/>
    <property type="match status" value="2"/>
</dbReference>
<feature type="compositionally biased region" description="Polar residues" evidence="6">
    <location>
        <begin position="311"/>
        <end position="333"/>
    </location>
</feature>
<feature type="repeat" description="ANK" evidence="5">
    <location>
        <begin position="952"/>
        <end position="984"/>
    </location>
</feature>
<dbReference type="InterPro" id="IPR039888">
    <property type="entry name" value="Melted-like"/>
</dbReference>
<feature type="repeat" description="ANK" evidence="5">
    <location>
        <begin position="1051"/>
        <end position="1083"/>
    </location>
</feature>
<feature type="repeat" description="ANK" evidence="5">
    <location>
        <begin position="985"/>
        <end position="1017"/>
    </location>
</feature>
<evidence type="ECO:0000313" key="8">
    <source>
        <dbReference type="EMBL" id="KAG7333519.1"/>
    </source>
</evidence>
<dbReference type="PANTHER" id="PTHR21630:SF10">
    <property type="entry name" value="VENTRICULAR ZONE-EXPRESSED PH DOMAIN-CONTAINING PROTEIN HOMOLOG 1"/>
    <property type="match status" value="1"/>
</dbReference>
<dbReference type="PROSITE" id="PS50297">
    <property type="entry name" value="ANK_REP_REGION"/>
    <property type="match status" value="8"/>
</dbReference>
<reference evidence="8 9" key="1">
    <citation type="submission" date="2021-06" db="EMBL/GenBank/DDBJ databases">
        <title>Chromosome-level genome assembly of the red-tail catfish (Hemibagrus wyckioides).</title>
        <authorList>
            <person name="Shao F."/>
        </authorList>
    </citation>
    <scope>NUCLEOTIDE SEQUENCE [LARGE SCALE GENOMIC DNA]</scope>
    <source>
        <strain evidence="8">EC202008001</strain>
        <tissue evidence="8">Blood</tissue>
    </source>
</reference>
<dbReference type="Pfam" id="PF12796">
    <property type="entry name" value="Ank_2"/>
    <property type="match status" value="4"/>
</dbReference>
<feature type="repeat" description="ANK" evidence="5">
    <location>
        <begin position="1018"/>
        <end position="1050"/>
    </location>
</feature>
<comment type="subcellular location">
    <subcellularLocation>
        <location evidence="1">Cell membrane</location>
        <topology evidence="1">Peripheral membrane protein</topology>
        <orientation evidence="1">Cytoplasmic side</orientation>
    </subcellularLocation>
</comment>
<dbReference type="PROSITE" id="PS50003">
    <property type="entry name" value="PH_DOMAIN"/>
    <property type="match status" value="1"/>
</dbReference>
<feature type="region of interest" description="Disordered" evidence="6">
    <location>
        <begin position="231"/>
        <end position="256"/>
    </location>
</feature>
<keyword evidence="5" id="KW-0040">ANK repeat</keyword>
<feature type="repeat" description="ANK" evidence="5">
    <location>
        <begin position="922"/>
        <end position="951"/>
    </location>
</feature>
<feature type="repeat" description="ANK" evidence="5">
    <location>
        <begin position="820"/>
        <end position="852"/>
    </location>
</feature>
<proteinExistence type="inferred from homology"/>
<evidence type="ECO:0000256" key="3">
    <source>
        <dbReference type="ARBA" id="ARBA00022475"/>
    </source>
</evidence>